<keyword evidence="3" id="KW-1185">Reference proteome</keyword>
<accession>A0A2N3WQC5</accession>
<reference evidence="2 3" key="1">
    <citation type="submission" date="2017-12" db="EMBL/GenBank/DDBJ databases">
        <title>Sequencing the genomes of 1000 Actinobacteria strains.</title>
        <authorList>
            <person name="Klenk H.-P."/>
        </authorList>
    </citation>
    <scope>NUCLEOTIDE SEQUENCE [LARGE SCALE GENOMIC DNA]</scope>
    <source>
        <strain evidence="2 3">DSM 45165</strain>
    </source>
</reference>
<evidence type="ECO:0000256" key="1">
    <source>
        <dbReference type="SAM" id="Phobius"/>
    </source>
</evidence>
<proteinExistence type="predicted"/>
<keyword evidence="1" id="KW-1133">Transmembrane helix</keyword>
<feature type="transmembrane region" description="Helical" evidence="1">
    <location>
        <begin position="12"/>
        <end position="34"/>
    </location>
</feature>
<evidence type="ECO:0000313" key="2">
    <source>
        <dbReference type="EMBL" id="PKV96078.1"/>
    </source>
</evidence>
<evidence type="ECO:0000313" key="3">
    <source>
        <dbReference type="Proteomes" id="UP000233750"/>
    </source>
</evidence>
<dbReference type="Proteomes" id="UP000233750">
    <property type="component" value="Unassembled WGS sequence"/>
</dbReference>
<feature type="transmembrane region" description="Helical" evidence="1">
    <location>
        <begin position="216"/>
        <end position="234"/>
    </location>
</feature>
<organism evidence="2 3">
    <name type="scientific">Amycolatopsis echigonensis</name>
    <dbReference type="NCBI Taxonomy" id="2576905"/>
    <lineage>
        <taxon>Bacteria</taxon>
        <taxon>Bacillati</taxon>
        <taxon>Actinomycetota</taxon>
        <taxon>Actinomycetes</taxon>
        <taxon>Pseudonocardiales</taxon>
        <taxon>Pseudonocardiaceae</taxon>
        <taxon>Amycolatopsis</taxon>
    </lineage>
</organism>
<feature type="transmembrane region" description="Helical" evidence="1">
    <location>
        <begin position="85"/>
        <end position="102"/>
    </location>
</feature>
<sequence length="261" mass="25491">MTTVNGLPAHILLVHAIVVLLPLSALVLVLTACLAPVRRRLAGANAILSVLVVVLVPITTDAGEWLERRVARTPLVRAHTELGDTAIWAAIPVAVLAVALWWRQREAGAGGDAGAAGSGGAAASAGAVTAGRGDAGSAAARAGSDAFDAPVGADAAGSDGQAGAGAAAEDAPSAAGAGSVATRAAHAGAAQTGGAGDTGAAGTSRRRTFLAPASKAVTLTLIVLSVLAAGAASYDIVRIGDSGAQASWQGQFQQNPLPRVR</sequence>
<name>A0A2N3WQC5_9PSEU</name>
<keyword evidence="1" id="KW-0472">Membrane</keyword>
<dbReference type="EMBL" id="PJMY01000003">
    <property type="protein sequence ID" value="PKV96078.1"/>
    <property type="molecule type" value="Genomic_DNA"/>
</dbReference>
<dbReference type="AlphaFoldDB" id="A0A2N3WQC5"/>
<comment type="caution">
    <text evidence="2">The sequence shown here is derived from an EMBL/GenBank/DDBJ whole genome shotgun (WGS) entry which is preliminary data.</text>
</comment>
<feature type="transmembrane region" description="Helical" evidence="1">
    <location>
        <begin position="41"/>
        <end position="60"/>
    </location>
</feature>
<keyword evidence="1" id="KW-0812">Transmembrane</keyword>
<dbReference type="RefSeq" id="WP_244194817.1">
    <property type="nucleotide sequence ID" value="NZ_PJMY01000003.1"/>
</dbReference>
<protein>
    <submittedName>
        <fullName evidence="2">Uncharacterized protein</fullName>
    </submittedName>
</protein>
<gene>
    <name evidence="2" type="ORF">ATK30_7014</name>
</gene>